<dbReference type="EMBL" id="CP007217">
    <property type="protein sequence ID" value="AJR10170.1"/>
    <property type="molecule type" value="Genomic_DNA"/>
</dbReference>
<dbReference type="OMA" id="YMNTVKG"/>
<dbReference type="GeneID" id="1245595"/>
<sequence>MGIRPTGGNNGYQSLPISGDSDSDSVSNVSSAGSLGSHSISSQGRSKGICARIADVFRNCFSRNSKTASPSSSRSITQADIHHPTLSGQGTQAILSTGDAKVDSAVIHGDLRAQNTRTVATHIQSKLKSMEKQSSGNYKAGAYDAVRYALFTPGGTSVNSQQAHQICTRGRDLWQQSVDDLGEHENTDGLMMLSCLCLGGRQVPTGQLREFMEGVRDTFTDEGESVDPTTDDILDLAAQIDAAELSKPGSKNDILAYLGNCGKATLDNSQVSNLVLDSQEETSPQQVRDNSQEIQRLLDYAQQTDPVLFLQTVTALTSDIFFEGGESVGDPFDY</sequence>
<accession>A0A069ZPG7</accession>
<evidence type="ECO:0000313" key="3">
    <source>
        <dbReference type="Proteomes" id="UP000260363"/>
    </source>
</evidence>
<dbReference type="KEGG" id="cmm:NC80_00345"/>
<gene>
    <name evidence="2" type="ORF">BD36_00375</name>
</gene>
<dbReference type="RefSeq" id="WP_010229272.1">
    <property type="nucleotide sequence ID" value="NZ_CP007217.1"/>
</dbReference>
<proteinExistence type="predicted"/>
<dbReference type="NCBIfam" id="NF046087">
    <property type="entry name" value="T3SS_scaff_SemD"/>
    <property type="match status" value="1"/>
</dbReference>
<name>A0A069ZPG7_CHLMR</name>
<dbReference type="AlphaFoldDB" id="A0A069ZPG7"/>
<evidence type="ECO:0000313" key="2">
    <source>
        <dbReference type="EMBL" id="AJR10170.1"/>
    </source>
</evidence>
<dbReference type="KEGG" id="cmx:DNC_00350"/>
<dbReference type="PATRIC" id="fig|83560.10.peg.66"/>
<dbReference type="STRING" id="83560.NC80_00345"/>
<feature type="compositionally biased region" description="Low complexity" evidence="1">
    <location>
        <begin position="18"/>
        <end position="43"/>
    </location>
</feature>
<organism evidence="2 3">
    <name type="scientific">Chlamydia muridarum</name>
    <dbReference type="NCBI Taxonomy" id="83560"/>
    <lineage>
        <taxon>Bacteria</taxon>
        <taxon>Pseudomonadati</taxon>
        <taxon>Chlamydiota</taxon>
        <taxon>Chlamydiia</taxon>
        <taxon>Chlamydiales</taxon>
        <taxon>Chlamydiaceae</taxon>
        <taxon>Chlamydia/Chlamydophila group</taxon>
        <taxon>Chlamydia</taxon>
    </lineage>
</organism>
<protein>
    <submittedName>
        <fullName evidence="2">Uncharacterized protein</fullName>
    </submittedName>
</protein>
<dbReference type="KEGG" id="cmg:NC81_00350"/>
<dbReference type="Proteomes" id="UP000260363">
    <property type="component" value="Chromosome"/>
</dbReference>
<reference evidence="2 3" key="1">
    <citation type="submission" date="2014-02" db="EMBL/GenBank/DDBJ databases">
        <authorList>
            <person name="Chen C."/>
            <person name="Conrad T.A."/>
            <person name="Zhou Z."/>
            <person name="Lai Z."/>
            <person name="Zhong G."/>
        </authorList>
    </citation>
    <scope>NUCLEOTIDE SEQUENCE [LARGE SCALE GENOMIC DNA]</scope>
    <source>
        <strain evidence="2 3">Nigg3-28</strain>
    </source>
</reference>
<feature type="region of interest" description="Disordered" evidence="1">
    <location>
        <begin position="1"/>
        <end position="43"/>
    </location>
</feature>
<evidence type="ECO:0000256" key="1">
    <source>
        <dbReference type="SAM" id="MobiDB-lite"/>
    </source>
</evidence>